<sequence length="58" mass="6565">DIKFARSVELSNCRFSALNRCRGSPLLWFTVVVVHRCRGSVSGYVCCLESLRELPDCD</sequence>
<dbReference type="GeneID" id="9951963"/>
<proteinExistence type="predicted"/>
<gene>
    <name evidence="1" type="ORF">LOAG_14483</name>
</gene>
<protein>
    <submittedName>
        <fullName evidence="1">Uncharacterized protein</fullName>
    </submittedName>
</protein>
<name>A0A1S0TIZ8_LOALO</name>
<organism evidence="1">
    <name type="scientific">Loa loa</name>
    <name type="common">Eye worm</name>
    <name type="synonym">Filaria loa</name>
    <dbReference type="NCBI Taxonomy" id="7209"/>
    <lineage>
        <taxon>Eukaryota</taxon>
        <taxon>Metazoa</taxon>
        <taxon>Ecdysozoa</taxon>
        <taxon>Nematoda</taxon>
        <taxon>Chromadorea</taxon>
        <taxon>Rhabditida</taxon>
        <taxon>Spirurina</taxon>
        <taxon>Spiruromorpha</taxon>
        <taxon>Filarioidea</taxon>
        <taxon>Onchocercidae</taxon>
        <taxon>Loa</taxon>
    </lineage>
</organism>
<feature type="non-terminal residue" evidence="1">
    <location>
        <position position="1"/>
    </location>
</feature>
<accession>A0A1S0TIZ8</accession>
<dbReference type="InParanoid" id="A0A1S0TIZ8"/>
<evidence type="ECO:0000313" key="1">
    <source>
        <dbReference type="EMBL" id="EFO14041.1"/>
    </source>
</evidence>
<reference evidence="1" key="1">
    <citation type="submission" date="2012-04" db="EMBL/GenBank/DDBJ databases">
        <title>The Genome Sequence of Loa loa.</title>
        <authorList>
            <consortium name="The Broad Institute Genome Sequencing Platform"/>
            <consortium name="Broad Institute Genome Sequencing Center for Infectious Disease"/>
            <person name="Nutman T.B."/>
            <person name="Fink D.L."/>
            <person name="Russ C."/>
            <person name="Young S."/>
            <person name="Zeng Q."/>
            <person name="Gargeya S."/>
            <person name="Alvarado L."/>
            <person name="Berlin A."/>
            <person name="Chapman S.B."/>
            <person name="Chen Z."/>
            <person name="Freedman E."/>
            <person name="Gellesch M."/>
            <person name="Goldberg J."/>
            <person name="Griggs A."/>
            <person name="Gujja S."/>
            <person name="Heilman E.R."/>
            <person name="Heiman D."/>
            <person name="Howarth C."/>
            <person name="Mehta T."/>
            <person name="Neiman D."/>
            <person name="Pearson M."/>
            <person name="Roberts A."/>
            <person name="Saif S."/>
            <person name="Shea T."/>
            <person name="Shenoy N."/>
            <person name="Sisk P."/>
            <person name="Stolte C."/>
            <person name="Sykes S."/>
            <person name="White J."/>
            <person name="Yandava C."/>
            <person name="Haas B."/>
            <person name="Henn M.R."/>
            <person name="Nusbaum C."/>
            <person name="Birren B."/>
        </authorList>
    </citation>
    <scope>NUCLEOTIDE SEQUENCE [LARGE SCALE GENOMIC DNA]</scope>
</reference>
<dbReference type="KEGG" id="loa:LOAG_14483"/>
<dbReference type="AlphaFoldDB" id="A0A1S0TIZ8"/>
<dbReference type="RefSeq" id="XP_003150028.1">
    <property type="nucleotide sequence ID" value="XM_003149980.1"/>
</dbReference>
<dbReference type="CTD" id="9951963"/>
<dbReference type="EMBL" id="JH712351">
    <property type="protein sequence ID" value="EFO14041.1"/>
    <property type="molecule type" value="Genomic_DNA"/>
</dbReference>